<dbReference type="CDD" id="cd00776">
    <property type="entry name" value="AsxRS_core"/>
    <property type="match status" value="1"/>
</dbReference>
<dbReference type="InterPro" id="IPR013937">
    <property type="entry name" value="Sorting_nexin_C"/>
</dbReference>
<dbReference type="STRING" id="1246581.A0A2H9THE9"/>
<dbReference type="SMART" id="SM00315">
    <property type="entry name" value="RGS"/>
    <property type="match status" value="1"/>
</dbReference>
<feature type="domain" description="PXA" evidence="14">
    <location>
        <begin position="156"/>
        <end position="329"/>
    </location>
</feature>
<dbReference type="InterPro" id="IPR012340">
    <property type="entry name" value="NA-bd_OB-fold"/>
</dbReference>
<keyword evidence="5" id="KW-0067">ATP-binding</keyword>
<dbReference type="SMART" id="SM00313">
    <property type="entry name" value="PXA"/>
    <property type="match status" value="1"/>
</dbReference>
<dbReference type="InterPro" id="IPR003114">
    <property type="entry name" value="Phox_assoc"/>
</dbReference>
<dbReference type="GO" id="GO:0035091">
    <property type="term" value="F:phosphatidylinositol binding"/>
    <property type="evidence" value="ECO:0007669"/>
    <property type="project" value="InterPro"/>
</dbReference>
<dbReference type="InterPro" id="IPR036871">
    <property type="entry name" value="PX_dom_sf"/>
</dbReference>
<dbReference type="SMART" id="SM00312">
    <property type="entry name" value="PX"/>
    <property type="match status" value="1"/>
</dbReference>
<dbReference type="InterPro" id="IPR036305">
    <property type="entry name" value="RGS_sf"/>
</dbReference>
<evidence type="ECO:0000259" key="14">
    <source>
        <dbReference type="PROSITE" id="PS51207"/>
    </source>
</evidence>
<dbReference type="SUPFAM" id="SSF55681">
    <property type="entry name" value="Class II aaRS and biotin synthetases"/>
    <property type="match status" value="1"/>
</dbReference>
<reference evidence="15 16" key="1">
    <citation type="submission" date="2016-10" db="EMBL/GenBank/DDBJ databases">
        <title>The genome of Paramicrosporidium saccamoebae is the missing link in understanding Cryptomycota and Microsporidia evolution.</title>
        <authorList>
            <person name="Quandt C.A."/>
            <person name="Beaudet D."/>
            <person name="Corsaro D."/>
            <person name="Michel R."/>
            <person name="Corradi N."/>
            <person name="James T."/>
        </authorList>
    </citation>
    <scope>NUCLEOTIDE SEQUENCE [LARGE SCALE GENOMIC DNA]</scope>
    <source>
        <strain evidence="15 16">KSL3</strain>
    </source>
</reference>
<dbReference type="PANTHER" id="PTHR22594:SF34">
    <property type="entry name" value="ASPARAGINE--TRNA LIGASE, MITOCHONDRIAL-RELATED"/>
    <property type="match status" value="1"/>
</dbReference>
<dbReference type="EMBL" id="MTSL01000186">
    <property type="protein sequence ID" value="PJF17193.1"/>
    <property type="molecule type" value="Genomic_DNA"/>
</dbReference>
<dbReference type="InterPro" id="IPR044926">
    <property type="entry name" value="RGS_subdomain_2"/>
</dbReference>
<sequence>MEKEVRRRNSSVQSRSPSPILEESEEAELLAELAVTPATDIELLQPASFLNVWVKRVDALYKLGRSRALLPDSIRHHPYTLPVLGAFLVVLYMLPGVRLYIGLVLFGVILGYVYFVPEAMVRPKRHEEESFLESLLSPRKYSDNVDRHGPFSLSISPRIDAELDALLDDIITEIVNPWFVPLCKSGENEFQSCVRSTVNAAVMSLIKFGSAINNDTTTLLIYGITNALIVHMEEYRRFETSKLPLDRFIMSHRSRRTHHKNYSEELEHLRQVAGLLLKKLAPKQESRSILLNSLMKEIISGNALAGLIDRIADPDFINEQIVKHMQDPEEAMPKVDAGVERQTPAYKCSFWRPVLGYSHWWTQSENPEGLVLLSLLFSKLSNAVRGNMKIYVQLCQYSYMSQDESLGYAKLVPDFDEPFVPKPIWLKFALKPGAEDQPVNRAAIPAEILVDVTTIVGGVKPPGPAPPLDPFDDEALRVEPELSDPYREEDSPVLDTISLPYAAGQADGPETTISLDAALQNNELFMELLEYLNSVKAPPYLQFMMNVDALRQFAAMSLGIDSKDPSAIDIYFQKESLSPSQLEQLKTIKHDAADVFSTHFADNSRYRIPLDPGMQQELQEWVMRSDRVNESNHYTGGPIGPNIYVPAYKWVANVLEEVYFPKFKSSEAFGRFMDRARFATLNFTVDDDRMSIYSHDSSAVPSNWVYGDQVSQERQQAISTGGRSRTNSFDHLDDYKEFEMPDAGSDVKKIATEISISRQKLSLIEDQLEKYEHVGNTSDSVVRSLKKEKRGLEIHVKNLLAMLEEKSRGIENQTEEIWLDLRNAAVTVTFTHQKPADGENVLSSLWSSTMGSVMASEPVFDIEVKVATLRAGDEEGPTLSLVTRSYTEFHKLHSLLKKQFPKIGKIPFPEVGLLSSVERLDEGLQTYLQMIISDEFVRQSNILREFVSLDGDFESERSVAGQVMEAIVGKKVKDVFKSATLLISGSSVPTDERRSKFYETKERHTSVDVGQADSGADALPVLTFHSAADLSTSNSPVRQRRESPVRRRTSSPQRAIDPVIRTAASDTESLKRIPSVELPPKKLRKKSLQPEENSSKVTLVTELSDVEIEMLVETFFAFVIETFDLREPNQWLRRKLLGVFKQLLKQAYGDTLNKVVTEGINKAVSEEAVLFYLAEARQALYPDGVFISKRPPPPIRSEDQKFATMVDARTIFLKHTPDFVQNMAGRYNAVCGMTRIFHALQHKELNKTLVFAIIDIVLKLIFSERAVDAASPFQGDVAKIAIGSQRPPLAGYWYSFQLAIISPPSGRHWWRLPVRKDNASKPRSVYIPKTRHRAMGFYKVSTALVFTRDAQRAFYSVQRPFQNSELLRSAVKLKPTLHEIGRYQIGSEVSVHGWVRSIRRHKNVSFLALYDGISSQDVQLVLKVGASVEAHGSLAPSIGQGQLKEIRVSDIKILGKCPGDNKELGPDFLRSIPHLRPRTLHFSSIIRLRSQLARSLRNFLASNEFLEVHTPSITFSDCEGAGEAFKIEGGNEIFGKDAYLTVSAQLYAELAATALNRVYTFGPVFRAEKHNTSRHLAEFTMLEAEMCFVDSVHDLMSFAETMLQNTISNIPGWEQFDTEELVQRRNVLLSPFARMSYREAIRVLGQKTDHGPVKEIEWGMPLQTEHERYLADVVVGGPVFIYDYPAPCKAFYMKSNDKNLSDRKDWERSTVACFDLLLPKVAEVIGGSLREDCLDALETSMSYFGLASDNYRWYCDLRQYGSVPHGGFGLGFDRLLQYLTNTSNIRDVTLVPRAAGSPAC</sequence>
<keyword evidence="16" id="KW-1185">Reference proteome</keyword>
<feature type="transmembrane region" description="Helical" evidence="10">
    <location>
        <begin position="83"/>
        <end position="115"/>
    </location>
</feature>
<evidence type="ECO:0000256" key="10">
    <source>
        <dbReference type="SAM" id="Phobius"/>
    </source>
</evidence>
<evidence type="ECO:0000256" key="7">
    <source>
        <dbReference type="ARBA" id="ARBA00023146"/>
    </source>
</evidence>
<evidence type="ECO:0000313" key="16">
    <source>
        <dbReference type="Proteomes" id="UP000240830"/>
    </source>
</evidence>
<dbReference type="InterPro" id="IPR004364">
    <property type="entry name" value="Aa-tRNA-synt_II"/>
</dbReference>
<dbReference type="EC" id="6.1.1.22" evidence="2"/>
<dbReference type="InterPro" id="IPR006195">
    <property type="entry name" value="aa-tRNA-synth_II"/>
</dbReference>
<dbReference type="CDD" id="cd06093">
    <property type="entry name" value="PX_domain"/>
    <property type="match status" value="1"/>
</dbReference>
<proteinExistence type="inferred from homology"/>
<feature type="domain" description="Aminoacyl-transfer RNA synthetases class-II family profile" evidence="13">
    <location>
        <begin position="1486"/>
        <end position="1792"/>
    </location>
</feature>
<dbReference type="Gene3D" id="3.30.1520.10">
    <property type="entry name" value="Phox-like domain"/>
    <property type="match status" value="1"/>
</dbReference>
<evidence type="ECO:0000256" key="8">
    <source>
        <dbReference type="SAM" id="Coils"/>
    </source>
</evidence>
<feature type="region of interest" description="Disordered" evidence="9">
    <location>
        <begin position="1"/>
        <end position="20"/>
    </location>
</feature>
<feature type="compositionally biased region" description="Basic and acidic residues" evidence="9">
    <location>
        <begin position="992"/>
        <end position="1006"/>
    </location>
</feature>
<dbReference type="InterPro" id="IPR002312">
    <property type="entry name" value="Asp/Asn-tRNA-synth_IIb"/>
</dbReference>
<dbReference type="SUPFAM" id="SSF48097">
    <property type="entry name" value="Regulator of G-protein signaling, RGS"/>
    <property type="match status" value="1"/>
</dbReference>
<evidence type="ECO:0000256" key="6">
    <source>
        <dbReference type="ARBA" id="ARBA00022917"/>
    </source>
</evidence>
<evidence type="ECO:0000256" key="5">
    <source>
        <dbReference type="ARBA" id="ARBA00022840"/>
    </source>
</evidence>
<dbReference type="InterPro" id="IPR045864">
    <property type="entry name" value="aa-tRNA-synth_II/BPL/LPL"/>
</dbReference>
<dbReference type="PANTHER" id="PTHR22594">
    <property type="entry name" value="ASPARTYL/LYSYL-TRNA SYNTHETASE"/>
    <property type="match status" value="1"/>
</dbReference>
<dbReference type="Pfam" id="PF02194">
    <property type="entry name" value="PXA"/>
    <property type="match status" value="1"/>
</dbReference>
<evidence type="ECO:0000256" key="9">
    <source>
        <dbReference type="SAM" id="MobiDB-lite"/>
    </source>
</evidence>
<dbReference type="GO" id="GO:0005524">
    <property type="term" value="F:ATP binding"/>
    <property type="evidence" value="ECO:0007669"/>
    <property type="project" value="UniProtKB-KW"/>
</dbReference>
<dbReference type="GO" id="GO:0006421">
    <property type="term" value="P:asparaginyl-tRNA aminoacylation"/>
    <property type="evidence" value="ECO:0007669"/>
    <property type="project" value="InterPro"/>
</dbReference>
<evidence type="ECO:0000256" key="1">
    <source>
        <dbReference type="ARBA" id="ARBA00008226"/>
    </source>
</evidence>
<dbReference type="Proteomes" id="UP000240830">
    <property type="component" value="Unassembled WGS sequence"/>
</dbReference>
<keyword evidence="7" id="KW-0030">Aminoacyl-tRNA synthetase</keyword>
<dbReference type="Pfam" id="PF08628">
    <property type="entry name" value="Nexin_C"/>
    <property type="match status" value="1"/>
</dbReference>
<keyword evidence="8" id="KW-0175">Coiled coil</keyword>
<dbReference type="InterPro" id="IPR001683">
    <property type="entry name" value="PX_dom"/>
</dbReference>
<evidence type="ECO:0000256" key="2">
    <source>
        <dbReference type="ARBA" id="ARBA00012816"/>
    </source>
</evidence>
<feature type="domain" description="RGS" evidence="11">
    <location>
        <begin position="514"/>
        <end position="673"/>
    </location>
</feature>
<dbReference type="Gene3D" id="2.40.50.140">
    <property type="entry name" value="Nucleic acid-binding proteins"/>
    <property type="match status" value="1"/>
</dbReference>
<keyword evidence="3" id="KW-0436">Ligase</keyword>
<feature type="region of interest" description="Disordered" evidence="9">
    <location>
        <begin position="992"/>
        <end position="1012"/>
    </location>
</feature>
<dbReference type="InterPro" id="IPR016137">
    <property type="entry name" value="RGS"/>
</dbReference>
<dbReference type="Pfam" id="PF00152">
    <property type="entry name" value="tRNA-synt_2"/>
    <property type="match status" value="1"/>
</dbReference>
<keyword evidence="4" id="KW-0547">Nucleotide-binding</keyword>
<feature type="compositionally biased region" description="Low complexity" evidence="9">
    <location>
        <begin position="10"/>
        <end position="20"/>
    </location>
</feature>
<keyword evidence="10" id="KW-1133">Transmembrane helix</keyword>
<comment type="similarity">
    <text evidence="1">Belongs to the class-II aminoacyl-tRNA synthetase family.</text>
</comment>
<name>A0A2H9THE9_9FUNG</name>
<dbReference type="PROSITE" id="PS50862">
    <property type="entry name" value="AA_TRNA_LIGASE_II"/>
    <property type="match status" value="1"/>
</dbReference>
<dbReference type="Gene3D" id="3.30.930.10">
    <property type="entry name" value="Bira Bifunctional Protein, Domain 2"/>
    <property type="match status" value="1"/>
</dbReference>
<dbReference type="CDD" id="cd04318">
    <property type="entry name" value="EcAsnRS_like_N"/>
    <property type="match status" value="1"/>
</dbReference>
<evidence type="ECO:0000259" key="12">
    <source>
        <dbReference type="PROSITE" id="PS50195"/>
    </source>
</evidence>
<keyword evidence="10" id="KW-0812">Transmembrane</keyword>
<dbReference type="NCBIfam" id="TIGR00457">
    <property type="entry name" value="asnS"/>
    <property type="match status" value="1"/>
</dbReference>
<keyword evidence="10" id="KW-0472">Membrane</keyword>
<dbReference type="GO" id="GO:0004816">
    <property type="term" value="F:asparagine-tRNA ligase activity"/>
    <property type="evidence" value="ECO:0007669"/>
    <property type="project" value="UniProtKB-EC"/>
</dbReference>
<dbReference type="PRINTS" id="PR01042">
    <property type="entry name" value="TRNASYNTHASP"/>
</dbReference>
<dbReference type="GO" id="GO:0005739">
    <property type="term" value="C:mitochondrion"/>
    <property type="evidence" value="ECO:0007669"/>
    <property type="project" value="TreeGrafter"/>
</dbReference>
<keyword evidence="6" id="KW-0648">Protein biosynthesis</keyword>
<feature type="domain" description="PX" evidence="12">
    <location>
        <begin position="838"/>
        <end position="953"/>
    </location>
</feature>
<evidence type="ECO:0000313" key="15">
    <source>
        <dbReference type="EMBL" id="PJF17193.1"/>
    </source>
</evidence>
<dbReference type="InterPro" id="IPR004522">
    <property type="entry name" value="Asn-tRNA-ligase"/>
</dbReference>
<gene>
    <name evidence="15" type="ORF">PSACC_02990</name>
</gene>
<dbReference type="SUPFAM" id="SSF64268">
    <property type="entry name" value="PX domain"/>
    <property type="match status" value="1"/>
</dbReference>
<evidence type="ECO:0000259" key="13">
    <source>
        <dbReference type="PROSITE" id="PS50862"/>
    </source>
</evidence>
<protein>
    <recommendedName>
        <fullName evidence="2">asparagine--tRNA ligase</fullName>
        <ecNumber evidence="2">6.1.1.22</ecNumber>
    </recommendedName>
</protein>
<accession>A0A2H9THE9</accession>
<dbReference type="OrthoDB" id="1931232at2759"/>
<dbReference type="PROSITE" id="PS51207">
    <property type="entry name" value="PXA"/>
    <property type="match status" value="1"/>
</dbReference>
<organism evidence="15 16">
    <name type="scientific">Paramicrosporidium saccamoebae</name>
    <dbReference type="NCBI Taxonomy" id="1246581"/>
    <lineage>
        <taxon>Eukaryota</taxon>
        <taxon>Fungi</taxon>
        <taxon>Fungi incertae sedis</taxon>
        <taxon>Cryptomycota</taxon>
        <taxon>Cryptomycota incertae sedis</taxon>
        <taxon>Paramicrosporidium</taxon>
    </lineage>
</organism>
<evidence type="ECO:0000259" key="11">
    <source>
        <dbReference type="PROSITE" id="PS50132"/>
    </source>
</evidence>
<comment type="caution">
    <text evidence="15">The sequence shown here is derived from an EMBL/GenBank/DDBJ whole genome shotgun (WGS) entry which is preliminary data.</text>
</comment>
<feature type="coiled-coil region" evidence="8">
    <location>
        <begin position="782"/>
        <end position="816"/>
    </location>
</feature>
<evidence type="ECO:0000256" key="3">
    <source>
        <dbReference type="ARBA" id="ARBA00022598"/>
    </source>
</evidence>
<dbReference type="Gene3D" id="1.10.167.10">
    <property type="entry name" value="Regulator of G-protein Signalling 4, domain 2"/>
    <property type="match status" value="1"/>
</dbReference>
<dbReference type="PROSITE" id="PS50132">
    <property type="entry name" value="RGS"/>
    <property type="match status" value="1"/>
</dbReference>
<evidence type="ECO:0000256" key="4">
    <source>
        <dbReference type="ARBA" id="ARBA00022741"/>
    </source>
</evidence>
<feature type="region of interest" description="Disordered" evidence="9">
    <location>
        <begin position="1030"/>
        <end position="1058"/>
    </location>
</feature>
<dbReference type="SUPFAM" id="SSF50249">
    <property type="entry name" value="Nucleic acid-binding proteins"/>
    <property type="match status" value="1"/>
</dbReference>
<dbReference type="PROSITE" id="PS50195">
    <property type="entry name" value="PX"/>
    <property type="match status" value="1"/>
</dbReference>
<dbReference type="Pfam" id="PF00787">
    <property type="entry name" value="PX"/>
    <property type="match status" value="1"/>
</dbReference>